<comment type="caution">
    <text evidence="1">The sequence shown here is derived from an EMBL/GenBank/DDBJ whole genome shotgun (WGS) entry which is preliminary data.</text>
</comment>
<protein>
    <submittedName>
        <fullName evidence="1">Uncharacterized protein</fullName>
    </submittedName>
</protein>
<organism evidence="1 2">
    <name type="scientific">Mycolicibacterium holsaticum</name>
    <dbReference type="NCBI Taxonomy" id="152142"/>
    <lineage>
        <taxon>Bacteria</taxon>
        <taxon>Bacillati</taxon>
        <taxon>Actinomycetota</taxon>
        <taxon>Actinomycetes</taxon>
        <taxon>Mycobacteriales</taxon>
        <taxon>Mycobacteriaceae</taxon>
        <taxon>Mycolicibacterium</taxon>
    </lineage>
</organism>
<reference evidence="2" key="1">
    <citation type="submission" date="2016-09" db="EMBL/GenBank/DDBJ databases">
        <authorList>
            <person name="Greninger A.L."/>
            <person name="Jerome K.R."/>
            <person name="Mcnair B."/>
            <person name="Wallis C."/>
            <person name="Fang F."/>
        </authorList>
    </citation>
    <scope>NUCLEOTIDE SEQUENCE [LARGE SCALE GENOMIC DNA]</scope>
    <source>
        <strain evidence="2">M7</strain>
    </source>
</reference>
<dbReference type="Proteomes" id="UP000094243">
    <property type="component" value="Unassembled WGS sequence"/>
</dbReference>
<accession>A0A1E3R7D7</accession>
<name>A0A1E3R7D7_9MYCO</name>
<dbReference type="RefSeq" id="WP_069407514.1">
    <property type="nucleotide sequence ID" value="NZ_MIGZ01000189.1"/>
</dbReference>
<sequence length="66" mass="7376">MAFTVTYADGTVTAYDDKTSWTVDGGVLKMGAVEGQWTFLVSPSFWSKIETDPQKPKETGIPRRLY</sequence>
<dbReference type="EMBL" id="MIGZ01000189">
    <property type="protein sequence ID" value="ODQ85327.1"/>
    <property type="molecule type" value="Genomic_DNA"/>
</dbReference>
<evidence type="ECO:0000313" key="1">
    <source>
        <dbReference type="EMBL" id="ODQ85327.1"/>
    </source>
</evidence>
<evidence type="ECO:0000313" key="2">
    <source>
        <dbReference type="Proteomes" id="UP000094243"/>
    </source>
</evidence>
<proteinExistence type="predicted"/>
<dbReference type="OrthoDB" id="4751817at2"/>
<keyword evidence="2" id="KW-1185">Reference proteome</keyword>
<gene>
    <name evidence="1" type="ORF">BHQ17_23705</name>
</gene>
<dbReference type="AlphaFoldDB" id="A0A1E3R7D7"/>